<feature type="chain" id="PRO_5035321437" evidence="3">
    <location>
        <begin position="25"/>
        <end position="227"/>
    </location>
</feature>
<keyword evidence="5" id="KW-1185">Reference proteome</keyword>
<evidence type="ECO:0000313" key="7">
    <source>
        <dbReference type="Xenbase" id="XB-GENE-29084955"/>
    </source>
</evidence>
<name>A0A8J1J6K6_XENTR</name>
<evidence type="ECO:0000256" key="1">
    <source>
        <dbReference type="ARBA" id="ARBA00023319"/>
    </source>
</evidence>
<dbReference type="InterPro" id="IPR003599">
    <property type="entry name" value="Ig_sub"/>
</dbReference>
<evidence type="ECO:0000259" key="4">
    <source>
        <dbReference type="PROSITE" id="PS50835"/>
    </source>
</evidence>
<feature type="transmembrane region" description="Helical" evidence="2">
    <location>
        <begin position="154"/>
        <end position="175"/>
    </location>
</feature>
<evidence type="ECO:0000313" key="5">
    <source>
        <dbReference type="Proteomes" id="UP000008143"/>
    </source>
</evidence>
<feature type="domain" description="Ig-like" evidence="4">
    <location>
        <begin position="6"/>
        <end position="141"/>
    </location>
</feature>
<dbReference type="Proteomes" id="UP000008143">
    <property type="component" value="Chromosome 2"/>
</dbReference>
<keyword evidence="3" id="KW-0732">Signal</keyword>
<dbReference type="InterPro" id="IPR036179">
    <property type="entry name" value="Ig-like_dom_sf"/>
</dbReference>
<keyword evidence="2" id="KW-0472">Membrane</keyword>
<dbReference type="InterPro" id="IPR003598">
    <property type="entry name" value="Ig_sub2"/>
</dbReference>
<sequence length="227" mass="25372">MQLGPPGLLCTLLHLLLLSGYGRGSHFVPGETVTLNCSERIPIGPIRQITWSKENGSHKLSFMFLNQSANSTVWRGSSDASLLTHYVYSNFTDPRILFLSPEMPLTLQIRSAQPSDSGNYTCEVISSRGGVNSTCWEVQVSESWSKGITDSSTVYISLGCAACCAAVLLILLWLFCWKRRRSYNETPRAIPQSFPEPVENPVIVYENPEECYYNRFNSLYDGLPSSR</sequence>
<dbReference type="OrthoDB" id="9907744at2759"/>
<dbReference type="OMA" id="NPEECYY"/>
<dbReference type="Gene3D" id="2.60.40.10">
    <property type="entry name" value="Immunoglobulins"/>
    <property type="match status" value="1"/>
</dbReference>
<evidence type="ECO:0000256" key="3">
    <source>
        <dbReference type="SAM" id="SignalP"/>
    </source>
</evidence>
<dbReference type="RefSeq" id="XP_031752291.1">
    <property type="nucleotide sequence ID" value="XM_031896431.1"/>
</dbReference>
<protein>
    <submittedName>
        <fullName evidence="6">Uncharacterized protein LOC101730943</fullName>
    </submittedName>
</protein>
<gene>
    <name evidence="6 7" type="primary">LOC101730943</name>
</gene>
<feature type="signal peptide" evidence="3">
    <location>
        <begin position="1"/>
        <end position="24"/>
    </location>
</feature>
<evidence type="ECO:0000256" key="2">
    <source>
        <dbReference type="SAM" id="Phobius"/>
    </source>
</evidence>
<dbReference type="AGR" id="Xenbase:XB-GENE-29084955"/>
<dbReference type="Xenbase" id="XB-GENE-29084955">
    <property type="gene designation" value="LOC101730943"/>
</dbReference>
<dbReference type="SMART" id="SM00409">
    <property type="entry name" value="IG"/>
    <property type="match status" value="1"/>
</dbReference>
<dbReference type="PROSITE" id="PS50835">
    <property type="entry name" value="IG_LIKE"/>
    <property type="match status" value="1"/>
</dbReference>
<reference evidence="6" key="1">
    <citation type="submission" date="2025-08" db="UniProtKB">
        <authorList>
            <consortium name="RefSeq"/>
        </authorList>
    </citation>
    <scope>IDENTIFICATION</scope>
    <source>
        <strain evidence="6">Nigerian</strain>
        <tissue evidence="6">Liver and blood</tissue>
    </source>
</reference>
<dbReference type="KEGG" id="xtr:101730943"/>
<dbReference type="InterPro" id="IPR007110">
    <property type="entry name" value="Ig-like_dom"/>
</dbReference>
<dbReference type="AlphaFoldDB" id="A0A8J1J6K6"/>
<proteinExistence type="predicted"/>
<organism evidence="5 6">
    <name type="scientific">Xenopus tropicalis</name>
    <name type="common">Western clawed frog</name>
    <name type="synonym">Silurana tropicalis</name>
    <dbReference type="NCBI Taxonomy" id="8364"/>
    <lineage>
        <taxon>Eukaryota</taxon>
        <taxon>Metazoa</taxon>
        <taxon>Chordata</taxon>
        <taxon>Craniata</taxon>
        <taxon>Vertebrata</taxon>
        <taxon>Euteleostomi</taxon>
        <taxon>Amphibia</taxon>
        <taxon>Batrachia</taxon>
        <taxon>Anura</taxon>
        <taxon>Pipoidea</taxon>
        <taxon>Pipidae</taxon>
        <taxon>Xenopodinae</taxon>
        <taxon>Xenopus</taxon>
        <taxon>Silurana</taxon>
    </lineage>
</organism>
<dbReference type="SMART" id="SM00408">
    <property type="entry name" value="IGc2"/>
    <property type="match status" value="1"/>
</dbReference>
<dbReference type="GeneID" id="101730943"/>
<dbReference type="InterPro" id="IPR013783">
    <property type="entry name" value="Ig-like_fold"/>
</dbReference>
<keyword evidence="2" id="KW-1133">Transmembrane helix</keyword>
<evidence type="ECO:0000313" key="6">
    <source>
        <dbReference type="RefSeq" id="XP_031752291.1"/>
    </source>
</evidence>
<dbReference type="InterPro" id="IPR013151">
    <property type="entry name" value="Immunoglobulin_dom"/>
</dbReference>
<keyword evidence="2" id="KW-0812">Transmembrane</keyword>
<accession>A0A8J1J6K6</accession>
<dbReference type="Pfam" id="PF00047">
    <property type="entry name" value="ig"/>
    <property type="match status" value="1"/>
</dbReference>
<keyword evidence="1" id="KW-0393">Immunoglobulin domain</keyword>
<dbReference type="SUPFAM" id="SSF48726">
    <property type="entry name" value="Immunoglobulin"/>
    <property type="match status" value="1"/>
</dbReference>